<organism evidence="1 2">
    <name type="scientific">Deinococcus deserti (strain DSM 17065 / CIP 109153 / LMG 22923 / VCD115)</name>
    <dbReference type="NCBI Taxonomy" id="546414"/>
    <lineage>
        <taxon>Bacteria</taxon>
        <taxon>Thermotogati</taxon>
        <taxon>Deinococcota</taxon>
        <taxon>Deinococci</taxon>
        <taxon>Deinococcales</taxon>
        <taxon>Deinococcaceae</taxon>
        <taxon>Deinococcus</taxon>
    </lineage>
</organism>
<evidence type="ECO:0000313" key="1">
    <source>
        <dbReference type="EMBL" id="ACO45057.1"/>
    </source>
</evidence>
<dbReference type="KEGG" id="ddr:Deide_02480"/>
<protein>
    <submittedName>
        <fullName evidence="1">Uncharacterized protein</fullName>
    </submittedName>
</protein>
<gene>
    <name evidence="1" type="ordered locus">Deide_02480</name>
</gene>
<dbReference type="HOGENOM" id="CLU_2971907_0_0_0"/>
<sequence length="58" mass="6435">MNEQLLTKAAEGIGTLNCKNDLLRLEVEAALERVFKLERTLVVLVAEKLPAATRLWAA</sequence>
<dbReference type="PaxDb" id="546414-Deide_02480"/>
<dbReference type="RefSeq" id="WP_012692180.1">
    <property type="nucleotide sequence ID" value="NC_012526.1"/>
</dbReference>
<reference evidence="1 2" key="1">
    <citation type="journal article" date="2009" name="PLoS Genet.">
        <title>Alliance of proteomics and genomics to unravel the specificities of Sahara bacterium Deinococcus deserti.</title>
        <authorList>
            <person name="de Groot A."/>
            <person name="Dulermo R."/>
            <person name="Ortet P."/>
            <person name="Blanchard L."/>
            <person name="Guerin P."/>
            <person name="Fernandez B."/>
            <person name="Vacherie B."/>
            <person name="Dossat C."/>
            <person name="Jolivet E."/>
            <person name="Siguier P."/>
            <person name="Chandler M."/>
            <person name="Barakat M."/>
            <person name="Dedieu A."/>
            <person name="Barbe V."/>
            <person name="Heulin T."/>
            <person name="Sommer S."/>
            <person name="Achouak W."/>
            <person name="Armengaud J."/>
        </authorList>
    </citation>
    <scope>NUCLEOTIDE SEQUENCE [LARGE SCALE GENOMIC DNA]</scope>
    <source>
        <strain evidence="2">DSM 17065 / CIP 109153 / LMG 22923 / VCD115</strain>
    </source>
</reference>
<dbReference type="EMBL" id="CP001114">
    <property type="protein sequence ID" value="ACO45057.1"/>
    <property type="molecule type" value="Genomic_DNA"/>
</dbReference>
<name>C1CZ19_DEIDV</name>
<accession>C1CZ19</accession>
<dbReference type="AlphaFoldDB" id="C1CZ19"/>
<dbReference type="Proteomes" id="UP000002208">
    <property type="component" value="Chromosome"/>
</dbReference>
<proteinExistence type="predicted"/>
<keyword evidence="2" id="KW-1185">Reference proteome</keyword>
<evidence type="ECO:0000313" key="2">
    <source>
        <dbReference type="Proteomes" id="UP000002208"/>
    </source>
</evidence>